<sequence length="184" mass="19919">MSGKHPLDRREHTVAVEQLEVAGQLLHAVDLATPLDFHRDRATSFVAAQQVDGSDRGHVLAADQRVPFAQQLDVLGEQRLQVGLDAVLDQPGVHAQLVATVVLDSFDSDAQLLAGLVLDHPHWRLAAGLFGQPARRTHPVQRLVGAVVSMYADRSVGLEQQQPARGRQMRGEPADVVDSALGDD</sequence>
<protein>
    <submittedName>
        <fullName evidence="2">Uncharacterized protein</fullName>
    </submittedName>
</protein>
<feature type="region of interest" description="Disordered" evidence="1">
    <location>
        <begin position="159"/>
        <end position="184"/>
    </location>
</feature>
<evidence type="ECO:0000256" key="1">
    <source>
        <dbReference type="SAM" id="MobiDB-lite"/>
    </source>
</evidence>
<dbReference type="AlphaFoldDB" id="A0A0U0UGG5"/>
<evidence type="ECO:0000313" key="5">
    <source>
        <dbReference type="Proteomes" id="UP000039021"/>
    </source>
</evidence>
<dbReference type="EMBL" id="CSBK01001859">
    <property type="protein sequence ID" value="COZ23267.1"/>
    <property type="molecule type" value="Genomic_DNA"/>
</dbReference>
<dbReference type="Proteomes" id="UP000038802">
    <property type="component" value="Unassembled WGS sequence"/>
</dbReference>
<evidence type="ECO:0000313" key="2">
    <source>
        <dbReference type="EMBL" id="COV51630.1"/>
    </source>
</evidence>
<reference evidence="2" key="1">
    <citation type="submission" date="2015-03" db="EMBL/GenBank/DDBJ databases">
        <authorList>
            <person name="Murphy D."/>
        </authorList>
    </citation>
    <scope>NUCLEOTIDE SEQUENCE [LARGE SCALE GENOMIC DNA]</scope>
    <source>
        <strain evidence="2">K00500041</strain>
    </source>
</reference>
<dbReference type="Proteomes" id="UP000039021">
    <property type="component" value="Unassembled WGS sequence"/>
</dbReference>
<organism evidence="2 4">
    <name type="scientific">Mycobacterium tuberculosis</name>
    <dbReference type="NCBI Taxonomy" id="1773"/>
    <lineage>
        <taxon>Bacteria</taxon>
        <taxon>Bacillati</taxon>
        <taxon>Actinomycetota</taxon>
        <taxon>Actinomycetes</taxon>
        <taxon>Mycobacteriales</taxon>
        <taxon>Mycobacteriaceae</taxon>
        <taxon>Mycobacterium</taxon>
        <taxon>Mycobacterium tuberculosis complex</taxon>
    </lineage>
</organism>
<evidence type="ECO:0000313" key="4">
    <source>
        <dbReference type="Proteomes" id="UP000038802"/>
    </source>
</evidence>
<reference evidence="3" key="2">
    <citation type="submission" date="2015-03" db="EMBL/GenBank/DDBJ databases">
        <authorList>
            <consortium name="Pathogen Informatics"/>
            <person name="Murphy D."/>
        </authorList>
    </citation>
    <scope>NUCLEOTIDE SEQUENCE</scope>
    <source>
        <strain evidence="3">N09902308</strain>
    </source>
</reference>
<proteinExistence type="predicted"/>
<accession>A0A0U0UGG5</accession>
<evidence type="ECO:0000313" key="3">
    <source>
        <dbReference type="EMBL" id="COZ23267.1"/>
    </source>
</evidence>
<name>A0A0U0UGG5_MYCTX</name>
<reference evidence="4 5" key="3">
    <citation type="submission" date="2015-03" db="EMBL/GenBank/DDBJ databases">
        <authorList>
            <consortium name="Pathogen Informatics"/>
        </authorList>
    </citation>
    <scope>NUCLEOTIDE SEQUENCE [LARGE SCALE GENOMIC DNA]</scope>
    <source>
        <strain evidence="4">K00500041</strain>
        <strain evidence="5">N09902308</strain>
    </source>
</reference>
<gene>
    <name evidence="2" type="ORF">ERS007703_01550</name>
    <name evidence="3" type="ORF">ERS007739_03531</name>
</gene>
<dbReference type="EMBL" id="CSAE01000133">
    <property type="protein sequence ID" value="COV51630.1"/>
    <property type="molecule type" value="Genomic_DNA"/>
</dbReference>